<dbReference type="SUPFAM" id="SSF58014">
    <property type="entry name" value="Coiled-coil domain of nucleotide exchange factor GrpE"/>
    <property type="match status" value="1"/>
</dbReference>
<keyword evidence="3" id="KW-0963">Cytoplasm</keyword>
<dbReference type="GO" id="GO:0005737">
    <property type="term" value="C:cytoplasm"/>
    <property type="evidence" value="ECO:0007669"/>
    <property type="project" value="UniProtKB-SubCell"/>
</dbReference>
<dbReference type="GO" id="GO:0006457">
    <property type="term" value="P:protein folding"/>
    <property type="evidence" value="ECO:0007669"/>
    <property type="project" value="InterPro"/>
</dbReference>
<feature type="compositionally biased region" description="Basic and acidic residues" evidence="6">
    <location>
        <begin position="76"/>
        <end position="87"/>
    </location>
</feature>
<dbReference type="EMBL" id="JACKXD010000005">
    <property type="protein sequence ID" value="MBB6647351.1"/>
    <property type="molecule type" value="Genomic_DNA"/>
</dbReference>
<dbReference type="HAMAP" id="MF_01151">
    <property type="entry name" value="GrpE"/>
    <property type="match status" value="1"/>
</dbReference>
<gene>
    <name evidence="3 7" type="primary">grpE</name>
    <name evidence="7" type="ORF">H5V44_13840</name>
</gene>
<dbReference type="RefSeq" id="WP_185193727.1">
    <property type="nucleotide sequence ID" value="NZ_JACKXD010000005.1"/>
</dbReference>
<evidence type="ECO:0000256" key="2">
    <source>
        <dbReference type="ARBA" id="ARBA00023186"/>
    </source>
</evidence>
<accession>A0A7J9SPH1</accession>
<evidence type="ECO:0000256" key="1">
    <source>
        <dbReference type="ARBA" id="ARBA00009054"/>
    </source>
</evidence>
<sequence>MFGSDDDEEPSRSTDEDADGTDAGANDHANPADDPDERSPAGGEGSRAGDDDASRDGAHDEGPATEGEPAEPADGPDDRDRRAAVDERLREVETRLTERIGDVETAIAANRERIDELESGLADHRRRSEKEREEIREFAVEEFAREMVRVKDSLETAIQVEDLDDSAAERLELLTREFEQALSKGNVEPIDDSTEEFDALRHKIVSKEPSPDHESNEILEIAEPGYAIGDRVLRPARVVLSA</sequence>
<proteinExistence type="inferred from homology"/>
<reference evidence="7 8" key="1">
    <citation type="submission" date="2020-08" db="EMBL/GenBank/DDBJ databases">
        <authorList>
            <person name="Seo M.-J."/>
        </authorList>
    </citation>
    <scope>NUCLEOTIDE SEQUENCE [LARGE SCALE GENOMIC DNA]</scope>
    <source>
        <strain evidence="7 8">MBLA0160</strain>
    </source>
</reference>
<feature type="compositionally biased region" description="Basic and acidic residues" evidence="6">
    <location>
        <begin position="47"/>
        <end position="62"/>
    </location>
</feature>
<dbReference type="Proteomes" id="UP000546257">
    <property type="component" value="Unassembled WGS sequence"/>
</dbReference>
<dbReference type="PRINTS" id="PR00773">
    <property type="entry name" value="GRPEPROTEIN"/>
</dbReference>
<dbReference type="Gene3D" id="2.30.22.10">
    <property type="entry name" value="Head domain of nucleotide exchange factor GrpE"/>
    <property type="match status" value="1"/>
</dbReference>
<feature type="coiled-coil region" evidence="5">
    <location>
        <begin position="107"/>
        <end position="141"/>
    </location>
</feature>
<dbReference type="GO" id="GO:0051087">
    <property type="term" value="F:protein-folding chaperone binding"/>
    <property type="evidence" value="ECO:0007669"/>
    <property type="project" value="InterPro"/>
</dbReference>
<comment type="subcellular location">
    <subcellularLocation>
        <location evidence="3">Cytoplasm</location>
    </subcellularLocation>
</comment>
<keyword evidence="5" id="KW-0175">Coiled coil</keyword>
<comment type="caution">
    <text evidence="7">The sequence shown here is derived from an EMBL/GenBank/DDBJ whole genome shotgun (WGS) entry which is preliminary data.</text>
</comment>
<dbReference type="Gene3D" id="3.90.20.20">
    <property type="match status" value="1"/>
</dbReference>
<dbReference type="AlphaFoldDB" id="A0A7J9SPH1"/>
<evidence type="ECO:0000313" key="7">
    <source>
        <dbReference type="EMBL" id="MBB6647351.1"/>
    </source>
</evidence>
<keyword evidence="2 3" id="KW-0143">Chaperone</keyword>
<evidence type="ECO:0000256" key="5">
    <source>
        <dbReference type="SAM" id="Coils"/>
    </source>
</evidence>
<evidence type="ECO:0000256" key="4">
    <source>
        <dbReference type="RuleBase" id="RU004478"/>
    </source>
</evidence>
<keyword evidence="3" id="KW-0346">Stress response</keyword>
<dbReference type="InterPro" id="IPR000740">
    <property type="entry name" value="GrpE"/>
</dbReference>
<comment type="subunit">
    <text evidence="3">Homodimer.</text>
</comment>
<dbReference type="SUPFAM" id="SSF51064">
    <property type="entry name" value="Head domain of nucleotide exchange factor GrpE"/>
    <property type="match status" value="1"/>
</dbReference>
<name>A0A7J9SPH1_9EURY</name>
<dbReference type="PANTHER" id="PTHR21237">
    <property type="entry name" value="GRPE PROTEIN"/>
    <property type="match status" value="1"/>
</dbReference>
<comment type="function">
    <text evidence="3">Participates actively in the response to hyperosmotic and heat shock by preventing the aggregation of stress-denatured proteins, in association with DnaK and GrpE. It is the nucleotide exchange factor for DnaK and may function as a thermosensor. Unfolded proteins bind initially to DnaJ; upon interaction with the DnaJ-bound protein, DnaK hydrolyzes its bound ATP, resulting in the formation of a stable complex. GrpE releases ADP from DnaK; ATP binding to DnaK triggers the release of the substrate protein, thus completing the reaction cycle. Several rounds of ATP-dependent interactions between DnaJ, DnaK and GrpE are required for fully efficient folding.</text>
</comment>
<dbReference type="GO" id="GO:0042803">
    <property type="term" value="F:protein homodimerization activity"/>
    <property type="evidence" value="ECO:0007669"/>
    <property type="project" value="InterPro"/>
</dbReference>
<dbReference type="InterPro" id="IPR013805">
    <property type="entry name" value="GrpE_CC"/>
</dbReference>
<dbReference type="InterPro" id="IPR009012">
    <property type="entry name" value="GrpE_head"/>
</dbReference>
<evidence type="ECO:0000256" key="3">
    <source>
        <dbReference type="HAMAP-Rule" id="MF_01151"/>
    </source>
</evidence>
<protein>
    <recommendedName>
        <fullName evidence="3">Protein GrpE</fullName>
    </recommendedName>
    <alternativeName>
        <fullName evidence="3">HSP-70 cofactor</fullName>
    </alternativeName>
</protein>
<organism evidence="7 8">
    <name type="scientific">Halobellus ruber</name>
    <dbReference type="NCBI Taxonomy" id="2761102"/>
    <lineage>
        <taxon>Archaea</taxon>
        <taxon>Methanobacteriati</taxon>
        <taxon>Methanobacteriota</taxon>
        <taxon>Stenosarchaea group</taxon>
        <taxon>Halobacteria</taxon>
        <taxon>Halobacteriales</taxon>
        <taxon>Haloferacaceae</taxon>
        <taxon>Halobellus</taxon>
    </lineage>
</organism>
<dbReference type="GO" id="GO:0000774">
    <property type="term" value="F:adenyl-nucleotide exchange factor activity"/>
    <property type="evidence" value="ECO:0007669"/>
    <property type="project" value="InterPro"/>
</dbReference>
<evidence type="ECO:0000256" key="6">
    <source>
        <dbReference type="SAM" id="MobiDB-lite"/>
    </source>
</evidence>
<keyword evidence="8" id="KW-1185">Reference proteome</keyword>
<dbReference type="Pfam" id="PF01025">
    <property type="entry name" value="GrpE"/>
    <property type="match status" value="1"/>
</dbReference>
<comment type="similarity">
    <text evidence="1 3 4">Belongs to the GrpE family.</text>
</comment>
<dbReference type="GO" id="GO:0051082">
    <property type="term" value="F:unfolded protein binding"/>
    <property type="evidence" value="ECO:0007669"/>
    <property type="project" value="TreeGrafter"/>
</dbReference>
<dbReference type="PANTHER" id="PTHR21237:SF23">
    <property type="entry name" value="GRPE PROTEIN HOMOLOG, MITOCHONDRIAL"/>
    <property type="match status" value="1"/>
</dbReference>
<evidence type="ECO:0000313" key="8">
    <source>
        <dbReference type="Proteomes" id="UP000546257"/>
    </source>
</evidence>
<feature type="region of interest" description="Disordered" evidence="6">
    <location>
        <begin position="1"/>
        <end position="87"/>
    </location>
</feature>